<comment type="caution">
    <text evidence="1">The sequence shown here is derived from an EMBL/GenBank/DDBJ whole genome shotgun (WGS) entry which is preliminary data.</text>
</comment>
<accession>A0A391NRZ1</accession>
<reference evidence="1 2" key="1">
    <citation type="journal article" date="2018" name="PLoS ONE">
        <title>The draft genome of Kipferlia bialata reveals reductive genome evolution in fornicate parasites.</title>
        <authorList>
            <person name="Tanifuji G."/>
            <person name="Takabayashi S."/>
            <person name="Kume K."/>
            <person name="Takagi M."/>
            <person name="Nakayama T."/>
            <person name="Kamikawa R."/>
            <person name="Inagaki Y."/>
            <person name="Hashimoto T."/>
        </authorList>
    </citation>
    <scope>NUCLEOTIDE SEQUENCE [LARGE SCALE GENOMIC DNA]</scope>
    <source>
        <strain evidence="1">NY0173</strain>
    </source>
</reference>
<evidence type="ECO:0000313" key="1">
    <source>
        <dbReference type="EMBL" id="GCA64055.1"/>
    </source>
</evidence>
<organism evidence="1 2">
    <name type="scientific">Kipferlia bialata</name>
    <dbReference type="NCBI Taxonomy" id="797122"/>
    <lineage>
        <taxon>Eukaryota</taxon>
        <taxon>Metamonada</taxon>
        <taxon>Carpediemonas-like organisms</taxon>
        <taxon>Kipferlia</taxon>
    </lineage>
</organism>
<evidence type="ECO:0008006" key="3">
    <source>
        <dbReference type="Google" id="ProtNLM"/>
    </source>
</evidence>
<name>A0A391NRZ1_9EUKA</name>
<protein>
    <recommendedName>
        <fullName evidence="3">Helicase-associated domain-containing protein</fullName>
    </recommendedName>
</protein>
<evidence type="ECO:0000313" key="2">
    <source>
        <dbReference type="Proteomes" id="UP000265618"/>
    </source>
</evidence>
<gene>
    <name evidence="1" type="ORF">KIPB_013010</name>
</gene>
<sequence length="421" mass="44913">HQSPGYLSALPMLSALTRMKKDLCTQREGRRMRQIIFINSWLLPTDVPAERGSVCGENITLEGCCDAAIARIVGVKVSFVHSLRQALEASSEGEASQGEAEILLETTATAREGVGGGPDVEVIGKYVTRREAESVDSRNRPDSFEGVGGDTCIPQVGALGTIGDTAQSGGRPSMIPVLPLGSVGGLLSGPAIEGPVLGPDNTVTTDGRDGASPTALAAGIDVSAHPPRELPLVAPPGTALEGESFASHLVSHYDRRTKCSLMKRMCMSKVTGRLLINVRDVKKLFCVSKRTVLEVESEYVAKTAENKAARGRAWNTTFGEYSSFVTTHGTWPVASTNAKLANWAVNQRRAFKSLFDVSKRTVQEIESGAVAKVAEDIAARAQAWNTAFGEMSSFVATHGTWPTTVTDAKLAKWAQRDKGET</sequence>
<dbReference type="EMBL" id="BDIP01005986">
    <property type="protein sequence ID" value="GCA64055.1"/>
    <property type="molecule type" value="Genomic_DNA"/>
</dbReference>
<dbReference type="Proteomes" id="UP000265618">
    <property type="component" value="Unassembled WGS sequence"/>
</dbReference>
<keyword evidence="2" id="KW-1185">Reference proteome</keyword>
<dbReference type="Gene3D" id="6.10.140.530">
    <property type="match status" value="1"/>
</dbReference>
<feature type="non-terminal residue" evidence="1">
    <location>
        <position position="1"/>
    </location>
</feature>
<dbReference type="AlphaFoldDB" id="A0A391NRZ1"/>
<proteinExistence type="predicted"/>